<dbReference type="SUPFAM" id="SSF47831">
    <property type="entry name" value="Enzyme I of the PEP:sugar phosphotransferase system HPr-binding (sub)domain"/>
    <property type="match status" value="1"/>
</dbReference>
<dbReference type="PANTHER" id="PTHR46244">
    <property type="entry name" value="PHOSPHOENOLPYRUVATE-PROTEIN PHOSPHOTRANSFERASE"/>
    <property type="match status" value="1"/>
</dbReference>
<comment type="caution">
    <text evidence="4">The sequence shown here is derived from an EMBL/GenBank/DDBJ whole genome shotgun (WGS) entry which is preliminary data.</text>
</comment>
<feature type="non-terminal residue" evidence="4">
    <location>
        <position position="126"/>
    </location>
</feature>
<name>K1TSF4_9ZZZZ</name>
<evidence type="ECO:0000256" key="1">
    <source>
        <dbReference type="ARBA" id="ARBA00007837"/>
    </source>
</evidence>
<dbReference type="EC" id="2.7.-.-" evidence="4"/>
<dbReference type="GO" id="GO:0016740">
    <property type="term" value="F:transferase activity"/>
    <property type="evidence" value="ECO:0007669"/>
    <property type="project" value="UniProtKB-KW"/>
</dbReference>
<organism evidence="4">
    <name type="scientific">human gut metagenome</name>
    <dbReference type="NCBI Taxonomy" id="408170"/>
    <lineage>
        <taxon>unclassified sequences</taxon>
        <taxon>metagenomes</taxon>
        <taxon>organismal metagenomes</taxon>
    </lineage>
</organism>
<accession>K1TSF4</accession>
<dbReference type="AlphaFoldDB" id="K1TSF4"/>
<gene>
    <name evidence="4" type="ORF">OBE_04584</name>
</gene>
<dbReference type="InterPro" id="IPR036618">
    <property type="entry name" value="PtsI_HPr-bd_sf"/>
</dbReference>
<keyword evidence="2 4" id="KW-0808">Transferase</keyword>
<sequence length="126" mass="14356">MITITGKPVCSGVAFGPVFVFSREESTIKRHHIESSDDEIARFESARQQTISELAMLYDKALAEVGEANAMIFQIHQMMLDDLDYIESIKNIITDQLINAETAVAQTCDNFVQMFRAMDDPYMRER</sequence>
<reference evidence="4" key="1">
    <citation type="journal article" date="2013" name="Environ. Microbiol.">
        <title>Microbiota from the distal guts of lean and obese adolescents exhibit partial functional redundancy besides clear differences in community structure.</title>
        <authorList>
            <person name="Ferrer M."/>
            <person name="Ruiz A."/>
            <person name="Lanza F."/>
            <person name="Haange S.B."/>
            <person name="Oberbach A."/>
            <person name="Till H."/>
            <person name="Bargiela R."/>
            <person name="Campoy C."/>
            <person name="Segura M.T."/>
            <person name="Richter M."/>
            <person name="von Bergen M."/>
            <person name="Seifert J."/>
            <person name="Suarez A."/>
        </authorList>
    </citation>
    <scope>NUCLEOTIDE SEQUENCE</scope>
</reference>
<proteinExistence type="inferred from homology"/>
<dbReference type="Gene3D" id="1.10.274.10">
    <property type="entry name" value="PtsI, HPr-binding domain"/>
    <property type="match status" value="1"/>
</dbReference>
<evidence type="ECO:0000259" key="3">
    <source>
        <dbReference type="Pfam" id="PF05524"/>
    </source>
</evidence>
<dbReference type="Pfam" id="PF05524">
    <property type="entry name" value="PEP-utilisers_N"/>
    <property type="match status" value="1"/>
</dbReference>
<feature type="domain" description="Phosphotransferase system enzyme I N-terminal" evidence="3">
    <location>
        <begin position="5"/>
        <end position="126"/>
    </location>
</feature>
<dbReference type="PANTHER" id="PTHR46244:SF3">
    <property type="entry name" value="PHOSPHOENOLPYRUVATE-PROTEIN PHOSPHOTRANSFERASE"/>
    <property type="match status" value="1"/>
</dbReference>
<protein>
    <submittedName>
        <fullName evidence="4">Protein containing Phosphotransferase system, PEP-utilizing enzyme</fullName>
        <ecNumber evidence="4">2.7.-.-</ecNumber>
    </submittedName>
</protein>
<dbReference type="InterPro" id="IPR050499">
    <property type="entry name" value="PEP-utilizing_PTS_enzyme"/>
</dbReference>
<dbReference type="EMBL" id="AJWZ01003121">
    <property type="protein sequence ID" value="EKC69095.1"/>
    <property type="molecule type" value="Genomic_DNA"/>
</dbReference>
<dbReference type="InterPro" id="IPR008731">
    <property type="entry name" value="PTS_EIN"/>
</dbReference>
<evidence type="ECO:0000256" key="2">
    <source>
        <dbReference type="ARBA" id="ARBA00022679"/>
    </source>
</evidence>
<comment type="similarity">
    <text evidence="1">Belongs to the PEP-utilizing enzyme family.</text>
</comment>
<dbReference type="GO" id="GO:0009401">
    <property type="term" value="P:phosphoenolpyruvate-dependent sugar phosphotransferase system"/>
    <property type="evidence" value="ECO:0007669"/>
    <property type="project" value="InterPro"/>
</dbReference>
<evidence type="ECO:0000313" key="4">
    <source>
        <dbReference type="EMBL" id="EKC69095.1"/>
    </source>
</evidence>